<dbReference type="Proteomes" id="UP001589609">
    <property type="component" value="Unassembled WGS sequence"/>
</dbReference>
<organism evidence="10 11">
    <name type="scientific">Ectobacillus funiculus</name>
    <dbReference type="NCBI Taxonomy" id="137993"/>
    <lineage>
        <taxon>Bacteria</taxon>
        <taxon>Bacillati</taxon>
        <taxon>Bacillota</taxon>
        <taxon>Bacilli</taxon>
        <taxon>Bacillales</taxon>
        <taxon>Bacillaceae</taxon>
        <taxon>Ectobacillus</taxon>
    </lineage>
</organism>
<dbReference type="InterPro" id="IPR000045">
    <property type="entry name" value="Prepilin_IV_endopep_pep"/>
</dbReference>
<keyword evidence="5 7" id="KW-1133">Transmembrane helix</keyword>
<dbReference type="InterPro" id="IPR010627">
    <property type="entry name" value="Prepilin_pept_A24_N"/>
</dbReference>
<feature type="transmembrane region" description="Helical" evidence="7">
    <location>
        <begin position="106"/>
        <end position="125"/>
    </location>
</feature>
<evidence type="ECO:0000256" key="3">
    <source>
        <dbReference type="ARBA" id="ARBA00022475"/>
    </source>
</evidence>
<dbReference type="Pfam" id="PF06750">
    <property type="entry name" value="A24_N_bact"/>
    <property type="match status" value="1"/>
</dbReference>
<dbReference type="PANTHER" id="PTHR30487">
    <property type="entry name" value="TYPE 4 PREPILIN-LIKE PROTEINS LEADER PEPTIDE-PROCESSING ENZYME"/>
    <property type="match status" value="1"/>
</dbReference>
<evidence type="ECO:0000259" key="8">
    <source>
        <dbReference type="Pfam" id="PF01478"/>
    </source>
</evidence>
<feature type="domain" description="Prepilin type IV endopeptidase peptidase" evidence="8">
    <location>
        <begin position="110"/>
        <end position="213"/>
    </location>
</feature>
<evidence type="ECO:0000256" key="7">
    <source>
        <dbReference type="SAM" id="Phobius"/>
    </source>
</evidence>
<dbReference type="EMBL" id="JBHMAF010000197">
    <property type="protein sequence ID" value="MFB9762449.1"/>
    <property type="molecule type" value="Genomic_DNA"/>
</dbReference>
<dbReference type="Pfam" id="PF01478">
    <property type="entry name" value="Peptidase_A24"/>
    <property type="match status" value="1"/>
</dbReference>
<protein>
    <submittedName>
        <fullName evidence="10">Prepilin peptidase</fullName>
        <ecNumber evidence="10">3.4.23.-</ecNumber>
    </submittedName>
</protein>
<comment type="subcellular location">
    <subcellularLocation>
        <location evidence="1">Cell membrane</location>
        <topology evidence="1">Multi-pass membrane protein</topology>
    </subcellularLocation>
</comment>
<keyword evidence="3" id="KW-1003">Cell membrane</keyword>
<dbReference type="EC" id="3.4.23.-" evidence="10"/>
<evidence type="ECO:0000256" key="1">
    <source>
        <dbReference type="ARBA" id="ARBA00004651"/>
    </source>
</evidence>
<evidence type="ECO:0000256" key="5">
    <source>
        <dbReference type="ARBA" id="ARBA00022989"/>
    </source>
</evidence>
<feature type="domain" description="Prepilin peptidase A24 N-terminal" evidence="9">
    <location>
        <begin position="16"/>
        <end position="97"/>
    </location>
</feature>
<feature type="transmembrane region" description="Helical" evidence="7">
    <location>
        <begin position="226"/>
        <end position="243"/>
    </location>
</feature>
<keyword evidence="10" id="KW-0378">Hydrolase</keyword>
<accession>A0ABV5WP76</accession>
<evidence type="ECO:0000313" key="11">
    <source>
        <dbReference type="Proteomes" id="UP001589609"/>
    </source>
</evidence>
<dbReference type="PANTHER" id="PTHR30487:SF0">
    <property type="entry name" value="PREPILIN LEADER PEPTIDASE_N-METHYLTRANSFERASE-RELATED"/>
    <property type="match status" value="1"/>
</dbReference>
<evidence type="ECO:0000256" key="2">
    <source>
        <dbReference type="ARBA" id="ARBA00005801"/>
    </source>
</evidence>
<evidence type="ECO:0000256" key="4">
    <source>
        <dbReference type="ARBA" id="ARBA00022692"/>
    </source>
</evidence>
<proteinExistence type="inferred from homology"/>
<feature type="transmembrane region" description="Helical" evidence="7">
    <location>
        <begin position="153"/>
        <end position="172"/>
    </location>
</feature>
<evidence type="ECO:0000259" key="9">
    <source>
        <dbReference type="Pfam" id="PF06750"/>
    </source>
</evidence>
<keyword evidence="4 7" id="KW-0812">Transmembrane</keyword>
<keyword evidence="11" id="KW-1185">Reference proteome</keyword>
<gene>
    <name evidence="10" type="ORF">ACFFMS_29925</name>
</gene>
<name>A0ABV5WP76_9BACI</name>
<feature type="transmembrane region" description="Helical" evidence="7">
    <location>
        <begin position="6"/>
        <end position="28"/>
    </location>
</feature>
<sequence length="256" mass="28220">MKKAGCMIGLIVYLFLVGLVLGSFYNVVGLRIPAGQSIIHPRSFCPSCLRTIRIWELIPVCSYIWQKGKCRGCDVRIPLLYPSLELIHGLLFVLAFQLFGWSGETIVAWTLLALLTVIVASDLGYMLIPNKILLFFLPVFVIERIFVPLQPWWSGIAGACISFFFLFMIAILSKGGIGGGDVKLFALLGFVLGIKGVLLAFFLASFLGTVFGVGGIIAGAMKRQSAIPFGPFIALGTIISYFFEPNVLRYYFLLFP</sequence>
<evidence type="ECO:0000256" key="6">
    <source>
        <dbReference type="ARBA" id="ARBA00023136"/>
    </source>
</evidence>
<dbReference type="InterPro" id="IPR050882">
    <property type="entry name" value="Prepilin_peptidase/N-MTase"/>
</dbReference>
<reference evidence="10 11" key="1">
    <citation type="submission" date="2024-09" db="EMBL/GenBank/DDBJ databases">
        <authorList>
            <person name="Sun Q."/>
            <person name="Mori K."/>
        </authorList>
    </citation>
    <scope>NUCLEOTIDE SEQUENCE [LARGE SCALE GENOMIC DNA]</scope>
    <source>
        <strain evidence="10 11">JCM 11201</strain>
    </source>
</reference>
<comment type="similarity">
    <text evidence="2">Belongs to the peptidase A24 family.</text>
</comment>
<comment type="caution">
    <text evidence="10">The sequence shown here is derived from an EMBL/GenBank/DDBJ whole genome shotgun (WGS) entry which is preliminary data.</text>
</comment>
<dbReference type="Gene3D" id="1.20.120.1220">
    <property type="match status" value="1"/>
</dbReference>
<feature type="transmembrane region" description="Helical" evidence="7">
    <location>
        <begin position="79"/>
        <end position="100"/>
    </location>
</feature>
<keyword evidence="6 7" id="KW-0472">Membrane</keyword>
<evidence type="ECO:0000313" key="10">
    <source>
        <dbReference type="EMBL" id="MFB9762449.1"/>
    </source>
</evidence>
<dbReference type="GO" id="GO:0016787">
    <property type="term" value="F:hydrolase activity"/>
    <property type="evidence" value="ECO:0007669"/>
    <property type="project" value="UniProtKB-KW"/>
</dbReference>